<dbReference type="Gene3D" id="3.40.1260.10">
    <property type="entry name" value="DsrEFH-like"/>
    <property type="match status" value="1"/>
</dbReference>
<dbReference type="PANTHER" id="PTHR37526:SF1">
    <property type="entry name" value="PROTEIN TUSB"/>
    <property type="match status" value="1"/>
</dbReference>
<evidence type="ECO:0000313" key="2">
    <source>
        <dbReference type="Proteomes" id="UP000276345"/>
    </source>
</evidence>
<dbReference type="AlphaFoldDB" id="A0A3S4GSI4"/>
<dbReference type="PANTHER" id="PTHR37526">
    <property type="entry name" value="PROTEIN TUSB"/>
    <property type="match status" value="1"/>
</dbReference>
<dbReference type="GO" id="GO:1990228">
    <property type="term" value="C:sulfurtransferase complex"/>
    <property type="evidence" value="ECO:0007669"/>
    <property type="project" value="TreeGrafter"/>
</dbReference>
<dbReference type="EMBL" id="LR134142">
    <property type="protein sequence ID" value="VEA02620.1"/>
    <property type="molecule type" value="Genomic_DNA"/>
</dbReference>
<accession>A0A3S4GSI4</accession>
<dbReference type="GO" id="GO:0002143">
    <property type="term" value="P:tRNA wobble position uridine thiolation"/>
    <property type="evidence" value="ECO:0007669"/>
    <property type="project" value="InterPro"/>
</dbReference>
<sequence length="51" mass="5557">MLHTLPHCASSVDFPALLRLLKEGDALLLLQDGVTVAIEGNRFLESLRDAP</sequence>
<evidence type="ECO:0000313" key="1">
    <source>
        <dbReference type="EMBL" id="VEA02620.1"/>
    </source>
</evidence>
<dbReference type="InterPro" id="IPR027396">
    <property type="entry name" value="DsrEFH-like"/>
</dbReference>
<protein>
    <submittedName>
        <fullName evidence="1">tRNA 5-methylaminomethyl-2-thiouridine synthase TusB</fullName>
    </submittedName>
</protein>
<dbReference type="InterPro" id="IPR007215">
    <property type="entry name" value="Sulphur_relay_TusB/DsrH"/>
</dbReference>
<name>A0A3S4GSI4_SALET</name>
<gene>
    <name evidence="1" type="primary">tusB</name>
    <name evidence="1" type="ORF">NCTC7406_00430</name>
</gene>
<reference evidence="1 2" key="1">
    <citation type="submission" date="2018-12" db="EMBL/GenBank/DDBJ databases">
        <authorList>
            <consortium name="Pathogen Informatics"/>
        </authorList>
    </citation>
    <scope>NUCLEOTIDE SEQUENCE [LARGE SCALE GENOMIC DNA]</scope>
    <source>
        <strain evidence="1 2">NCTC7406</strain>
    </source>
</reference>
<proteinExistence type="predicted"/>
<dbReference type="SUPFAM" id="SSF75169">
    <property type="entry name" value="DsrEFH-like"/>
    <property type="match status" value="1"/>
</dbReference>
<dbReference type="Pfam" id="PF04077">
    <property type="entry name" value="DsrH"/>
    <property type="match status" value="1"/>
</dbReference>
<organism evidence="1 2">
    <name type="scientific">Salmonella enterica subsp. enterica serovar Sanjuan</name>
    <dbReference type="NCBI Taxonomy" id="1160765"/>
    <lineage>
        <taxon>Bacteria</taxon>
        <taxon>Pseudomonadati</taxon>
        <taxon>Pseudomonadota</taxon>
        <taxon>Gammaproteobacteria</taxon>
        <taxon>Enterobacterales</taxon>
        <taxon>Enterobacteriaceae</taxon>
        <taxon>Salmonella</taxon>
    </lineage>
</organism>
<dbReference type="Proteomes" id="UP000276345">
    <property type="component" value="Chromosome"/>
</dbReference>